<proteinExistence type="predicted"/>
<dbReference type="EMBL" id="GGEC01085261">
    <property type="protein sequence ID" value="MBX65745.1"/>
    <property type="molecule type" value="Transcribed_RNA"/>
</dbReference>
<evidence type="ECO:0000313" key="1">
    <source>
        <dbReference type="EMBL" id="MBX65745.1"/>
    </source>
</evidence>
<sequence length="20" mass="2263">MSYPLGVDICNSCLYLVKPF</sequence>
<name>A0A2P2QFR0_RHIMU</name>
<organism evidence="1">
    <name type="scientific">Rhizophora mucronata</name>
    <name type="common">Asiatic mangrove</name>
    <dbReference type="NCBI Taxonomy" id="61149"/>
    <lineage>
        <taxon>Eukaryota</taxon>
        <taxon>Viridiplantae</taxon>
        <taxon>Streptophyta</taxon>
        <taxon>Embryophyta</taxon>
        <taxon>Tracheophyta</taxon>
        <taxon>Spermatophyta</taxon>
        <taxon>Magnoliopsida</taxon>
        <taxon>eudicotyledons</taxon>
        <taxon>Gunneridae</taxon>
        <taxon>Pentapetalae</taxon>
        <taxon>rosids</taxon>
        <taxon>fabids</taxon>
        <taxon>Malpighiales</taxon>
        <taxon>Rhizophoraceae</taxon>
        <taxon>Rhizophora</taxon>
    </lineage>
</organism>
<accession>A0A2P2QFR0</accession>
<dbReference type="AlphaFoldDB" id="A0A2P2QFR0"/>
<reference evidence="1" key="1">
    <citation type="submission" date="2018-02" db="EMBL/GenBank/DDBJ databases">
        <title>Rhizophora mucronata_Transcriptome.</title>
        <authorList>
            <person name="Meera S.P."/>
            <person name="Sreeshan A."/>
            <person name="Augustine A."/>
        </authorList>
    </citation>
    <scope>NUCLEOTIDE SEQUENCE</scope>
    <source>
        <tissue evidence="1">Leaf</tissue>
    </source>
</reference>
<protein>
    <submittedName>
        <fullName evidence="1">Uncharacterized protein</fullName>
    </submittedName>
</protein>